<proteinExistence type="predicted"/>
<accession>J5GZP4</accession>
<sequence>MFKLVTMAFLLVLAYGIGLVMLEMKNAPLMDDEKLSSPNNEGDK</sequence>
<dbReference type="RefSeq" id="WP_000475615.1">
    <property type="nucleotide sequence ID" value="NZ_ALJN01000006.1"/>
</dbReference>
<comment type="caution">
    <text evidence="1">The sequence shown here is derived from an EMBL/GenBank/DDBJ whole genome shotgun (WGS) entry which is preliminary data.</text>
</comment>
<evidence type="ECO:0000313" key="2">
    <source>
        <dbReference type="Proteomes" id="UP000006745"/>
    </source>
</evidence>
<reference evidence="1 2" key="1">
    <citation type="submission" date="2012-07" db="EMBL/GenBank/DDBJ databases">
        <authorList>
            <person name="Durkin A.S."/>
            <person name="McCorrison J."/>
            <person name="Torralba M."/>
            <person name="Gillis M."/>
            <person name="Methe B."/>
            <person name="Sutton G."/>
            <person name="Nelson K.E."/>
        </authorList>
    </citation>
    <scope>NUCLEOTIDE SEQUENCE [LARGE SCALE GENOMIC DNA]</scope>
    <source>
        <strain evidence="1 2">SK304</strain>
    </source>
</reference>
<gene>
    <name evidence="1" type="ORF">HMPREF1125_1709</name>
</gene>
<protein>
    <submittedName>
        <fullName evidence="1">Uncharacterized protein</fullName>
    </submittedName>
</protein>
<dbReference type="PATRIC" id="fig|1161421.3.peg.499"/>
<evidence type="ECO:0000313" key="1">
    <source>
        <dbReference type="EMBL" id="EJP22773.1"/>
    </source>
</evidence>
<dbReference type="Proteomes" id="UP000006745">
    <property type="component" value="Unassembled WGS sequence"/>
</dbReference>
<dbReference type="AlphaFoldDB" id="J5GZP4"/>
<name>J5GZP4_STROR</name>
<dbReference type="EMBL" id="ALJN01000006">
    <property type="protein sequence ID" value="EJP22773.1"/>
    <property type="molecule type" value="Genomic_DNA"/>
</dbReference>
<organism evidence="1 2">
    <name type="scientific">Streptococcus oralis SK304</name>
    <dbReference type="NCBI Taxonomy" id="1161421"/>
    <lineage>
        <taxon>Bacteria</taxon>
        <taxon>Bacillati</taxon>
        <taxon>Bacillota</taxon>
        <taxon>Bacilli</taxon>
        <taxon>Lactobacillales</taxon>
        <taxon>Streptococcaceae</taxon>
        <taxon>Streptococcus</taxon>
    </lineage>
</organism>